<feature type="transmembrane region" description="Helical" evidence="4">
    <location>
        <begin position="386"/>
        <end position="411"/>
    </location>
</feature>
<feature type="region of interest" description="Disordered" evidence="3">
    <location>
        <begin position="532"/>
        <end position="556"/>
    </location>
</feature>
<evidence type="ECO:0000256" key="2">
    <source>
        <dbReference type="ARBA" id="ARBA00022737"/>
    </source>
</evidence>
<feature type="region of interest" description="Disordered" evidence="3">
    <location>
        <begin position="468"/>
        <end position="496"/>
    </location>
</feature>
<keyword evidence="4" id="KW-1133">Transmembrane helix</keyword>
<keyword evidence="4" id="KW-0812">Transmembrane</keyword>
<dbReference type="Proteomes" id="UP000265703">
    <property type="component" value="Unassembled WGS sequence"/>
</dbReference>
<evidence type="ECO:0000256" key="4">
    <source>
        <dbReference type="SAM" id="Phobius"/>
    </source>
</evidence>
<dbReference type="InterPro" id="IPR011043">
    <property type="entry name" value="Gal_Oxase/kelch_b-propeller"/>
</dbReference>
<organism evidence="5 6">
    <name type="scientific">Glomus cerebriforme</name>
    <dbReference type="NCBI Taxonomy" id="658196"/>
    <lineage>
        <taxon>Eukaryota</taxon>
        <taxon>Fungi</taxon>
        <taxon>Fungi incertae sedis</taxon>
        <taxon>Mucoromycota</taxon>
        <taxon>Glomeromycotina</taxon>
        <taxon>Glomeromycetes</taxon>
        <taxon>Glomerales</taxon>
        <taxon>Glomeraceae</taxon>
        <taxon>Glomus</taxon>
    </lineage>
</organism>
<keyword evidence="2" id="KW-0677">Repeat</keyword>
<evidence type="ECO:0000313" key="6">
    <source>
        <dbReference type="Proteomes" id="UP000265703"/>
    </source>
</evidence>
<dbReference type="AlphaFoldDB" id="A0A397TJT4"/>
<keyword evidence="6" id="KW-1185">Reference proteome</keyword>
<feature type="compositionally biased region" description="Low complexity" evidence="3">
    <location>
        <begin position="472"/>
        <end position="488"/>
    </location>
</feature>
<dbReference type="SUPFAM" id="SSF50965">
    <property type="entry name" value="Galactose oxidase, central domain"/>
    <property type="match status" value="1"/>
</dbReference>
<dbReference type="Gene3D" id="2.120.10.80">
    <property type="entry name" value="Kelch-type beta propeller"/>
    <property type="match status" value="2"/>
</dbReference>
<accession>A0A397TJT4</accession>
<evidence type="ECO:0008006" key="7">
    <source>
        <dbReference type="Google" id="ProtNLM"/>
    </source>
</evidence>
<dbReference type="EMBL" id="QKYT01000015">
    <property type="protein sequence ID" value="RIA98480.1"/>
    <property type="molecule type" value="Genomic_DNA"/>
</dbReference>
<evidence type="ECO:0000256" key="1">
    <source>
        <dbReference type="ARBA" id="ARBA00022441"/>
    </source>
</evidence>
<evidence type="ECO:0000313" key="5">
    <source>
        <dbReference type="EMBL" id="RIA98480.1"/>
    </source>
</evidence>
<keyword evidence="1" id="KW-0880">Kelch repeat</keyword>
<keyword evidence="4" id="KW-0472">Membrane</keyword>
<dbReference type="InterPro" id="IPR015915">
    <property type="entry name" value="Kelch-typ_b-propeller"/>
</dbReference>
<protein>
    <recommendedName>
        <fullName evidence="7">Galactose oxidase</fullName>
    </recommendedName>
</protein>
<evidence type="ECO:0000256" key="3">
    <source>
        <dbReference type="SAM" id="MobiDB-lite"/>
    </source>
</evidence>
<dbReference type="OrthoDB" id="432528at2759"/>
<reference evidence="5 6" key="1">
    <citation type="submission" date="2018-06" db="EMBL/GenBank/DDBJ databases">
        <title>Comparative genomics reveals the genomic features of Rhizophagus irregularis, R. cerebriforme, R. diaphanum and Gigaspora rosea, and their symbiotic lifestyle signature.</title>
        <authorList>
            <person name="Morin E."/>
            <person name="San Clemente H."/>
            <person name="Chen E.C.H."/>
            <person name="De La Providencia I."/>
            <person name="Hainaut M."/>
            <person name="Kuo A."/>
            <person name="Kohler A."/>
            <person name="Murat C."/>
            <person name="Tang N."/>
            <person name="Roy S."/>
            <person name="Loubradou J."/>
            <person name="Henrissat B."/>
            <person name="Grigoriev I.V."/>
            <person name="Corradi N."/>
            <person name="Roux C."/>
            <person name="Martin F.M."/>
        </authorList>
    </citation>
    <scope>NUCLEOTIDE SEQUENCE [LARGE SCALE GENOMIC DNA]</scope>
    <source>
        <strain evidence="5 6">DAOM 227022</strain>
    </source>
</reference>
<dbReference type="PANTHER" id="PTHR46093:SF18">
    <property type="entry name" value="FIBRONECTIN TYPE-III DOMAIN-CONTAINING PROTEIN"/>
    <property type="match status" value="1"/>
</dbReference>
<sequence length="556" mass="61439">MIVIIIIFLILNFINLILGLPIITSNIQPRWGHSATLVNSKIYFIGGRTVGNVLATEFLSLDVSTTFTTLQPVWDLLDTIGIPKTVGHSAVRGGLNNDQIIIFGGGVDDVATALTNSLYVYDTTSNLLSNPKIPNGPNRRYEHSAISNPLGEMLIYGGLIDPSTGNQKTITTSELWELNTSNLISLNSWNGYELIDNSPGIRRSHTASLIDNKMYILGGLAGDTLLGMNVIYVFDLNENSWDVKTSTGEIPTSRSEHSAVVANKKIIIYGGTDSTRNILYGDVAILDTNTWIWSSQDTTNPPSNRRGHTATLVGANMIVAFGTTDISIESNIYILNILNWSWITQYIPMELPIDDGTYTTMSNITNPNINHNQQNDLNNKDETNRIYLIVIIVLAVICGILFIIIISYVIYKIIDKRKIESGEILVGYPYNSNPPPTTQPPSNNKHRPTFLCLNRSNKKLKHESTEVLFGNTSVPTSPSTGPSTPHTSNRFSNSSGVGRVTFSNIIEQYSPESEGSDQSPLDIEREAENIREKLGANNDTISQRPSVDDLRYRNFK</sequence>
<name>A0A397TJT4_9GLOM</name>
<proteinExistence type="predicted"/>
<comment type="caution">
    <text evidence="5">The sequence shown here is derived from an EMBL/GenBank/DDBJ whole genome shotgun (WGS) entry which is preliminary data.</text>
</comment>
<dbReference type="Pfam" id="PF24681">
    <property type="entry name" value="Kelch_KLHDC2_KLHL20_DRC7"/>
    <property type="match status" value="1"/>
</dbReference>
<dbReference type="PANTHER" id="PTHR46093">
    <property type="entry name" value="ACYL-COA-BINDING DOMAIN-CONTAINING PROTEIN 5"/>
    <property type="match status" value="1"/>
</dbReference>
<feature type="compositionally biased region" description="Basic and acidic residues" evidence="3">
    <location>
        <begin position="546"/>
        <end position="556"/>
    </location>
</feature>
<gene>
    <name evidence="5" type="ORF">C1645_731695</name>
</gene>